<feature type="domain" description="SHSP" evidence="5">
    <location>
        <begin position="53"/>
        <end position="215"/>
    </location>
</feature>
<gene>
    <name evidence="6" type="ORF">C8Q71DRAFT_785077</name>
</gene>
<evidence type="ECO:0000256" key="1">
    <source>
        <dbReference type="ARBA" id="ARBA00023016"/>
    </source>
</evidence>
<keyword evidence="7" id="KW-1185">Reference proteome</keyword>
<dbReference type="RefSeq" id="XP_047773888.1">
    <property type="nucleotide sequence ID" value="XM_047925060.1"/>
</dbReference>
<dbReference type="Proteomes" id="UP000814176">
    <property type="component" value="Unassembled WGS sequence"/>
</dbReference>
<evidence type="ECO:0000256" key="4">
    <source>
        <dbReference type="SAM" id="MobiDB-lite"/>
    </source>
</evidence>
<dbReference type="InterPro" id="IPR002068">
    <property type="entry name" value="A-crystallin/Hsp20_dom"/>
</dbReference>
<dbReference type="Pfam" id="PF00011">
    <property type="entry name" value="HSP20"/>
    <property type="match status" value="1"/>
</dbReference>
<name>A0ABQ8K1R2_9APHY</name>
<evidence type="ECO:0000256" key="3">
    <source>
        <dbReference type="RuleBase" id="RU003616"/>
    </source>
</evidence>
<protein>
    <submittedName>
        <fullName evidence="6">HSP20-like chaperone</fullName>
    </submittedName>
</protein>
<comment type="caution">
    <text evidence="6">The sequence shown here is derived from an EMBL/GenBank/DDBJ whole genome shotgun (WGS) entry which is preliminary data.</text>
</comment>
<sequence length="219" mass="24174">MTRVASAKMARLQQMSDEHDQERNYRALDRILARTFVRELLRHRARPPAGPPNAERTLRPRMDLCDDPSGAYIVATLELPGLKQEDVSVRIEHGQLVVQGERRFRSLARTPSRSLAASPAPQDPVAPSGSSALVRAQSAEPASSVVCSDVQQGMPYGYTMQEIKYGTFQRTLALPQGTQVGHVRASLTEGMLTLSWPRNPHSVPIAERTREHTETGTVG</sequence>
<evidence type="ECO:0000313" key="6">
    <source>
        <dbReference type="EMBL" id="KAH9830593.1"/>
    </source>
</evidence>
<dbReference type="PROSITE" id="PS01031">
    <property type="entry name" value="SHSP"/>
    <property type="match status" value="1"/>
</dbReference>
<dbReference type="SUPFAM" id="SSF49764">
    <property type="entry name" value="HSP20-like chaperones"/>
    <property type="match status" value="1"/>
</dbReference>
<dbReference type="GeneID" id="72005792"/>
<evidence type="ECO:0000259" key="5">
    <source>
        <dbReference type="PROSITE" id="PS01031"/>
    </source>
</evidence>
<reference evidence="6 7" key="1">
    <citation type="journal article" date="2021" name="Environ. Microbiol.">
        <title>Gene family expansions and transcriptome signatures uncover fungal adaptations to wood decay.</title>
        <authorList>
            <person name="Hage H."/>
            <person name="Miyauchi S."/>
            <person name="Viragh M."/>
            <person name="Drula E."/>
            <person name="Min B."/>
            <person name="Chaduli D."/>
            <person name="Navarro D."/>
            <person name="Favel A."/>
            <person name="Norest M."/>
            <person name="Lesage-Meessen L."/>
            <person name="Balint B."/>
            <person name="Merenyi Z."/>
            <person name="de Eugenio L."/>
            <person name="Morin E."/>
            <person name="Martinez A.T."/>
            <person name="Baldrian P."/>
            <person name="Stursova M."/>
            <person name="Martinez M.J."/>
            <person name="Novotny C."/>
            <person name="Magnuson J.K."/>
            <person name="Spatafora J.W."/>
            <person name="Maurice S."/>
            <person name="Pangilinan J."/>
            <person name="Andreopoulos W."/>
            <person name="LaButti K."/>
            <person name="Hundley H."/>
            <person name="Na H."/>
            <person name="Kuo A."/>
            <person name="Barry K."/>
            <person name="Lipzen A."/>
            <person name="Henrissat B."/>
            <person name="Riley R."/>
            <person name="Ahrendt S."/>
            <person name="Nagy L.G."/>
            <person name="Grigoriev I.V."/>
            <person name="Martin F."/>
            <person name="Rosso M.N."/>
        </authorList>
    </citation>
    <scope>NUCLEOTIDE SEQUENCE [LARGE SCALE GENOMIC DNA]</scope>
    <source>
        <strain evidence="6 7">CIRM-BRFM 1785</strain>
    </source>
</reference>
<dbReference type="CDD" id="cd06464">
    <property type="entry name" value="ACD_sHsps-like"/>
    <property type="match status" value="1"/>
</dbReference>
<dbReference type="InterPro" id="IPR031107">
    <property type="entry name" value="Small_HSP"/>
</dbReference>
<proteinExistence type="inferred from homology"/>
<keyword evidence="1" id="KW-0346">Stress response</keyword>
<feature type="region of interest" description="Disordered" evidence="4">
    <location>
        <begin position="109"/>
        <end position="131"/>
    </location>
</feature>
<dbReference type="EMBL" id="JADCUA010000030">
    <property type="protein sequence ID" value="KAH9830593.1"/>
    <property type="molecule type" value="Genomic_DNA"/>
</dbReference>
<comment type="similarity">
    <text evidence="2 3">Belongs to the small heat shock protein (HSP20) family.</text>
</comment>
<dbReference type="PANTHER" id="PTHR11527">
    <property type="entry name" value="HEAT-SHOCK PROTEIN 20 FAMILY MEMBER"/>
    <property type="match status" value="1"/>
</dbReference>
<dbReference type="Gene3D" id="2.60.40.790">
    <property type="match status" value="1"/>
</dbReference>
<accession>A0ABQ8K1R2</accession>
<evidence type="ECO:0000313" key="7">
    <source>
        <dbReference type="Proteomes" id="UP000814176"/>
    </source>
</evidence>
<dbReference type="InterPro" id="IPR008978">
    <property type="entry name" value="HSP20-like_chaperone"/>
</dbReference>
<evidence type="ECO:0000256" key="2">
    <source>
        <dbReference type="PROSITE-ProRule" id="PRU00285"/>
    </source>
</evidence>
<organism evidence="6 7">
    <name type="scientific">Rhodofomes roseus</name>
    <dbReference type="NCBI Taxonomy" id="34475"/>
    <lineage>
        <taxon>Eukaryota</taxon>
        <taxon>Fungi</taxon>
        <taxon>Dikarya</taxon>
        <taxon>Basidiomycota</taxon>
        <taxon>Agaricomycotina</taxon>
        <taxon>Agaricomycetes</taxon>
        <taxon>Polyporales</taxon>
        <taxon>Rhodofomes</taxon>
    </lineage>
</organism>